<protein>
    <submittedName>
        <fullName evidence="2">Uncharacterized protein</fullName>
    </submittedName>
</protein>
<feature type="compositionally biased region" description="Basic and acidic residues" evidence="1">
    <location>
        <begin position="388"/>
        <end position="404"/>
    </location>
</feature>
<name>A0A8H6Z8X1_9AGAR</name>
<dbReference type="Proteomes" id="UP000620124">
    <property type="component" value="Unassembled WGS sequence"/>
</dbReference>
<comment type="caution">
    <text evidence="2">The sequence shown here is derived from an EMBL/GenBank/DDBJ whole genome shotgun (WGS) entry which is preliminary data.</text>
</comment>
<evidence type="ECO:0000256" key="1">
    <source>
        <dbReference type="SAM" id="MobiDB-lite"/>
    </source>
</evidence>
<accession>A0A8H6Z8X1</accession>
<keyword evidence="3" id="KW-1185">Reference proteome</keyword>
<feature type="compositionally biased region" description="Polar residues" evidence="1">
    <location>
        <begin position="289"/>
        <end position="316"/>
    </location>
</feature>
<sequence length="446" mass="49612">MPMCLRKIQLLLPLIPPPFVQRSPDLPPSPKKADFPHIRYWDRSDFAEADSDLAEITEKKKHRNKLAFLEHDDGTPFSKSETKAVGKAVYEAFHTLLNDGLAPETWSQASSRATGILRTELFSKFPQIRLCSNNWKADTLASEKYSQWSRRRKEKIAKSSSRKVEKSGSHKRKSESSESARSAKRAKHNHSSSDKSASSKDKRERSLSKSKKHKSTRSTKPSSTSSDTPNLRKDAEVDADSDSDSERRRCTPEPKTPHSASRSKSPTVIPRSRTHSPSVPHSRSPSPTLPVQLQDTPAETLVANSRPSTVTISNPLGNLFLNKPLASTSRFNNNTTATPPAPQMSAPPHESAKATTKPSKPKADAQSKPVKKKPHKPGAADTAWNLFGREHMNQNPKDTSEQVKEVWNAIDQSKYKKDAKHLKQLKNESKGKAKADAIDSEDDEND</sequence>
<gene>
    <name evidence="2" type="ORF">MVEN_00051000</name>
</gene>
<organism evidence="2 3">
    <name type="scientific">Mycena venus</name>
    <dbReference type="NCBI Taxonomy" id="2733690"/>
    <lineage>
        <taxon>Eukaryota</taxon>
        <taxon>Fungi</taxon>
        <taxon>Dikarya</taxon>
        <taxon>Basidiomycota</taxon>
        <taxon>Agaricomycotina</taxon>
        <taxon>Agaricomycetes</taxon>
        <taxon>Agaricomycetidae</taxon>
        <taxon>Agaricales</taxon>
        <taxon>Marasmiineae</taxon>
        <taxon>Mycenaceae</taxon>
        <taxon>Mycena</taxon>
    </lineage>
</organism>
<dbReference type="AlphaFoldDB" id="A0A8H6Z8X1"/>
<feature type="compositionally biased region" description="Low complexity" evidence="1">
    <location>
        <begin position="275"/>
        <end position="286"/>
    </location>
</feature>
<feature type="compositionally biased region" description="Polar residues" evidence="1">
    <location>
        <begin position="325"/>
        <end position="338"/>
    </location>
</feature>
<reference evidence="2" key="1">
    <citation type="submission" date="2020-05" db="EMBL/GenBank/DDBJ databases">
        <title>Mycena genomes resolve the evolution of fungal bioluminescence.</title>
        <authorList>
            <person name="Tsai I.J."/>
        </authorList>
    </citation>
    <scope>NUCLEOTIDE SEQUENCE</scope>
    <source>
        <strain evidence="2">CCC161011</strain>
    </source>
</reference>
<feature type="region of interest" description="Disordered" evidence="1">
    <location>
        <begin position="142"/>
        <end position="404"/>
    </location>
</feature>
<feature type="compositionally biased region" description="Basic and acidic residues" evidence="1">
    <location>
        <begin position="191"/>
        <end position="207"/>
    </location>
</feature>
<feature type="compositionally biased region" description="Basic and acidic residues" evidence="1">
    <location>
        <begin position="425"/>
        <end position="437"/>
    </location>
</feature>
<evidence type="ECO:0000313" key="3">
    <source>
        <dbReference type="Proteomes" id="UP000620124"/>
    </source>
</evidence>
<feature type="compositionally biased region" description="Basic residues" evidence="1">
    <location>
        <begin position="208"/>
        <end position="217"/>
    </location>
</feature>
<proteinExistence type="predicted"/>
<feature type="compositionally biased region" description="Basic and acidic residues" evidence="1">
    <location>
        <begin position="162"/>
        <end position="178"/>
    </location>
</feature>
<dbReference type="EMBL" id="JACAZI010000001">
    <property type="protein sequence ID" value="KAF7371931.1"/>
    <property type="molecule type" value="Genomic_DNA"/>
</dbReference>
<evidence type="ECO:0000313" key="2">
    <source>
        <dbReference type="EMBL" id="KAF7371931.1"/>
    </source>
</evidence>
<dbReference type="OrthoDB" id="3235325at2759"/>
<feature type="compositionally biased region" description="Basic and acidic residues" evidence="1">
    <location>
        <begin position="244"/>
        <end position="256"/>
    </location>
</feature>
<feature type="region of interest" description="Disordered" evidence="1">
    <location>
        <begin position="416"/>
        <end position="446"/>
    </location>
</feature>